<evidence type="ECO:0000313" key="1">
    <source>
        <dbReference type="EMBL" id="AYB44114.1"/>
    </source>
</evidence>
<reference evidence="1 2" key="1">
    <citation type="submission" date="2018-09" db="EMBL/GenBank/DDBJ databases">
        <title>Genome Sequence of Paenibacillus lautus Strain E7593-69, Azo Dye-Degrading Bacteria, Isolated from Commercial Tattoo Inks.</title>
        <authorList>
            <person name="Nho S.W."/>
            <person name="Kim S.-J."/>
            <person name="Kweon O."/>
            <person name="Cerniglia C.E."/>
        </authorList>
    </citation>
    <scope>NUCLEOTIDE SEQUENCE [LARGE SCALE GENOMIC DNA]</scope>
    <source>
        <strain evidence="1 2">E7593-69</strain>
    </source>
</reference>
<keyword evidence="2" id="KW-1185">Reference proteome</keyword>
<proteinExistence type="predicted"/>
<accession>A0A385TN68</accession>
<dbReference type="KEGG" id="plw:D5F53_12765"/>
<gene>
    <name evidence="1" type="ORF">D5F53_12765</name>
</gene>
<organism evidence="1 2">
    <name type="scientific">Paenibacillus lautus</name>
    <name type="common">Bacillus lautus</name>
    <dbReference type="NCBI Taxonomy" id="1401"/>
    <lineage>
        <taxon>Bacteria</taxon>
        <taxon>Bacillati</taxon>
        <taxon>Bacillota</taxon>
        <taxon>Bacilli</taxon>
        <taxon>Bacillales</taxon>
        <taxon>Paenibacillaceae</taxon>
        <taxon>Paenibacillus</taxon>
    </lineage>
</organism>
<name>A0A385TN68_PAELA</name>
<dbReference type="EMBL" id="CP032412">
    <property type="protein sequence ID" value="AYB44114.1"/>
    <property type="molecule type" value="Genomic_DNA"/>
</dbReference>
<dbReference type="AlphaFoldDB" id="A0A385TN68"/>
<evidence type="ECO:0000313" key="2">
    <source>
        <dbReference type="Proteomes" id="UP000266552"/>
    </source>
</evidence>
<dbReference type="Proteomes" id="UP000266552">
    <property type="component" value="Chromosome"/>
</dbReference>
<protein>
    <submittedName>
        <fullName evidence="1">Uncharacterized protein</fullName>
    </submittedName>
</protein>
<sequence length="61" mass="6733">MQTKPIGAEGTMQPAHLESSPNCSYVNNLGLKVGQGYFFVYDNQTKKVKFGFVSNCLSIIM</sequence>